<reference evidence="1 2" key="1">
    <citation type="journal article" date="2013" name="Genome Announc.">
        <title>Draft Genome Sequence of Arcticibacter svalbardensis Strain MN12-7T, a Member of the Family Sphingobacteriaceae Isolated from an Arctic Soil Sample.</title>
        <authorList>
            <person name="Shivaji S."/>
            <person name="Ara S."/>
            <person name="Prasad S."/>
            <person name="Manasa B.P."/>
            <person name="Begum Z."/>
            <person name="Singh A."/>
            <person name="Kumar Pinnaka A."/>
        </authorList>
    </citation>
    <scope>NUCLEOTIDE SEQUENCE [LARGE SCALE GENOMIC DNA]</scope>
    <source>
        <strain evidence="1 2">MN12-7</strain>
    </source>
</reference>
<dbReference type="Proteomes" id="UP000014174">
    <property type="component" value="Unassembled WGS sequence"/>
</dbReference>
<name>R9GX98_9SPHI</name>
<evidence type="ECO:0000313" key="1">
    <source>
        <dbReference type="EMBL" id="EOR96386.1"/>
    </source>
</evidence>
<comment type="caution">
    <text evidence="1">The sequence shown here is derived from an EMBL/GenBank/DDBJ whole genome shotgun (WGS) entry which is preliminary data.</text>
</comment>
<sequence length="38" mass="4537">MIILERGFSRLYLVQARSTLSFAAEKDLFNIQFRKPNY</sequence>
<evidence type="ECO:0000313" key="2">
    <source>
        <dbReference type="Proteomes" id="UP000014174"/>
    </source>
</evidence>
<keyword evidence="2" id="KW-1185">Reference proteome</keyword>
<accession>R9GX98</accession>
<dbReference type="EMBL" id="AQPN01000015">
    <property type="protein sequence ID" value="EOR96386.1"/>
    <property type="molecule type" value="Genomic_DNA"/>
</dbReference>
<gene>
    <name evidence="1" type="ORF">ADIARSV_0428</name>
</gene>
<dbReference type="STRING" id="1150600.ADIARSV_0428"/>
<protein>
    <submittedName>
        <fullName evidence="1">Uncharacterized protein</fullName>
    </submittedName>
</protein>
<dbReference type="AlphaFoldDB" id="R9GX98"/>
<proteinExistence type="predicted"/>
<organism evidence="1 2">
    <name type="scientific">Arcticibacter svalbardensis MN12-7</name>
    <dbReference type="NCBI Taxonomy" id="1150600"/>
    <lineage>
        <taxon>Bacteria</taxon>
        <taxon>Pseudomonadati</taxon>
        <taxon>Bacteroidota</taxon>
        <taxon>Sphingobacteriia</taxon>
        <taxon>Sphingobacteriales</taxon>
        <taxon>Sphingobacteriaceae</taxon>
        <taxon>Arcticibacter</taxon>
    </lineage>
</organism>